<proteinExistence type="predicted"/>
<dbReference type="GO" id="GO:0012505">
    <property type="term" value="C:endomembrane system"/>
    <property type="evidence" value="ECO:0007669"/>
    <property type="project" value="UniProtKB-SubCell"/>
</dbReference>
<keyword evidence="4" id="KW-0560">Oxidoreductase</keyword>
<gene>
    <name evidence="9" type="ordered locus">Solca_2880</name>
</gene>
<organism evidence="9 10">
    <name type="scientific">Solitalea canadensis (strain ATCC 29591 / DSM 3403 / JCM 21819 / LMG 8368 / NBRC 15130 / NCIMB 12057 / USAM 9D)</name>
    <name type="common">Flexibacter canadensis</name>
    <dbReference type="NCBI Taxonomy" id="929556"/>
    <lineage>
        <taxon>Bacteria</taxon>
        <taxon>Pseudomonadati</taxon>
        <taxon>Bacteroidota</taxon>
        <taxon>Sphingobacteriia</taxon>
        <taxon>Sphingobacteriales</taxon>
        <taxon>Sphingobacteriaceae</taxon>
        <taxon>Solitalea</taxon>
    </lineage>
</organism>
<dbReference type="PANTHER" id="PTHR21624">
    <property type="entry name" value="STEROL DESATURASE-RELATED PROTEIN"/>
    <property type="match status" value="1"/>
</dbReference>
<evidence type="ECO:0000259" key="8">
    <source>
        <dbReference type="Pfam" id="PF04116"/>
    </source>
</evidence>
<evidence type="ECO:0000256" key="2">
    <source>
        <dbReference type="ARBA" id="ARBA00022692"/>
    </source>
</evidence>
<dbReference type="InterPro" id="IPR006694">
    <property type="entry name" value="Fatty_acid_hydroxylase"/>
</dbReference>
<dbReference type="GO" id="GO:0005506">
    <property type="term" value="F:iron ion binding"/>
    <property type="evidence" value="ECO:0007669"/>
    <property type="project" value="InterPro"/>
</dbReference>
<comment type="subcellular location">
    <subcellularLocation>
        <location evidence="1">Endomembrane system</location>
        <topology evidence="1">Multi-pass membrane protein</topology>
    </subcellularLocation>
</comment>
<dbReference type="OrthoDB" id="9770329at2"/>
<feature type="transmembrane region" description="Helical" evidence="7">
    <location>
        <begin position="81"/>
        <end position="98"/>
    </location>
</feature>
<dbReference type="Proteomes" id="UP000007590">
    <property type="component" value="Chromosome"/>
</dbReference>
<reference evidence="9" key="1">
    <citation type="submission" date="2012-02" db="EMBL/GenBank/DDBJ databases">
        <title>The complete genome of Solitalea canadensis DSM 3403.</title>
        <authorList>
            <consortium name="US DOE Joint Genome Institute (JGI-PGF)"/>
            <person name="Lucas S."/>
            <person name="Copeland A."/>
            <person name="Lapidus A."/>
            <person name="Glavina del Rio T."/>
            <person name="Dalin E."/>
            <person name="Tice H."/>
            <person name="Bruce D."/>
            <person name="Goodwin L."/>
            <person name="Pitluck S."/>
            <person name="Peters L."/>
            <person name="Ovchinnikova G."/>
            <person name="Lu M."/>
            <person name="Kyrpides N."/>
            <person name="Mavromatis K."/>
            <person name="Ivanova N."/>
            <person name="Brettin T."/>
            <person name="Detter J.C."/>
            <person name="Han C."/>
            <person name="Larimer F."/>
            <person name="Land M."/>
            <person name="Hauser L."/>
            <person name="Markowitz V."/>
            <person name="Cheng J.-F."/>
            <person name="Hugenholtz P."/>
            <person name="Woyke T."/>
            <person name="Wu D."/>
            <person name="Spring S."/>
            <person name="Schroeder M."/>
            <person name="Kopitz M."/>
            <person name="Brambilla E."/>
            <person name="Klenk H.-P."/>
            <person name="Eisen J.A."/>
        </authorList>
    </citation>
    <scope>NUCLEOTIDE SEQUENCE</scope>
    <source>
        <strain evidence="9">DSM 3403</strain>
    </source>
</reference>
<dbReference type="STRING" id="929556.Solca_2880"/>
<sequence length="297" mass="35176">MVTLSRGNLLITVVVLTFTITLVEMIFSYKENKHLYKTKDTLTNIYFAVCAFIVNLSVKAATFFVLNFFYGFHLFKIENVWVYWIVLFVAQDFLYWLLHYVCHYSRVFWAAHITHHSSDYFNLTTGFRSSVLEPVYRVFFYVPLAFMGFSAIDILFMYLITQTWGNLVHTQTIKKLHPIIEYIMVTPSHHRVHHASNLIYLDKNMGMVFIIWDRLFGTFQEELDQEELRFGITKKPDEQGPVDLIFHEFSAIQKDIKKSTSFVDKLKYIFYPPGWSHDNSTQIASVMQKEYWQNKVN</sequence>
<evidence type="ECO:0000256" key="1">
    <source>
        <dbReference type="ARBA" id="ARBA00004127"/>
    </source>
</evidence>
<keyword evidence="2 7" id="KW-0812">Transmembrane</keyword>
<accession>H8KWB1</accession>
<dbReference type="eggNOG" id="COG3000">
    <property type="taxonomic scope" value="Bacteria"/>
</dbReference>
<keyword evidence="3 7" id="KW-1133">Transmembrane helix</keyword>
<feature type="transmembrane region" description="Helical" evidence="7">
    <location>
        <begin position="7"/>
        <end position="29"/>
    </location>
</feature>
<dbReference type="Pfam" id="PF04116">
    <property type="entry name" value="FA_hydroxylase"/>
    <property type="match status" value="1"/>
</dbReference>
<evidence type="ECO:0000313" key="9">
    <source>
        <dbReference type="EMBL" id="AFD07903.1"/>
    </source>
</evidence>
<protein>
    <submittedName>
        <fullName evidence="9">Sterol desaturase</fullName>
    </submittedName>
</protein>
<evidence type="ECO:0000256" key="7">
    <source>
        <dbReference type="SAM" id="Phobius"/>
    </source>
</evidence>
<evidence type="ECO:0000256" key="3">
    <source>
        <dbReference type="ARBA" id="ARBA00022989"/>
    </source>
</evidence>
<keyword evidence="5" id="KW-0443">Lipid metabolism</keyword>
<dbReference type="AlphaFoldDB" id="H8KWB1"/>
<feature type="transmembrane region" description="Helical" evidence="7">
    <location>
        <begin position="138"/>
        <end position="160"/>
    </location>
</feature>
<feature type="domain" description="Fatty acid hydroxylase" evidence="8">
    <location>
        <begin position="84"/>
        <end position="218"/>
    </location>
</feature>
<dbReference type="GO" id="GO:0006643">
    <property type="term" value="P:membrane lipid metabolic process"/>
    <property type="evidence" value="ECO:0007669"/>
    <property type="project" value="TreeGrafter"/>
</dbReference>
<dbReference type="PANTHER" id="PTHR21624:SF1">
    <property type="entry name" value="ALKYLGLYCEROL MONOOXYGENASE"/>
    <property type="match status" value="1"/>
</dbReference>
<dbReference type="RefSeq" id="WP_014681130.1">
    <property type="nucleotide sequence ID" value="NC_017770.1"/>
</dbReference>
<dbReference type="HOGENOM" id="CLU_033631_1_1_10"/>
<evidence type="ECO:0000313" key="10">
    <source>
        <dbReference type="Proteomes" id="UP000007590"/>
    </source>
</evidence>
<dbReference type="GO" id="GO:0016020">
    <property type="term" value="C:membrane"/>
    <property type="evidence" value="ECO:0007669"/>
    <property type="project" value="GOC"/>
</dbReference>
<dbReference type="EMBL" id="CP003349">
    <property type="protein sequence ID" value="AFD07903.1"/>
    <property type="molecule type" value="Genomic_DNA"/>
</dbReference>
<evidence type="ECO:0000256" key="6">
    <source>
        <dbReference type="ARBA" id="ARBA00023136"/>
    </source>
</evidence>
<keyword evidence="6 7" id="KW-0472">Membrane</keyword>
<dbReference type="InterPro" id="IPR051689">
    <property type="entry name" value="Sterol_desaturase/TMEM195"/>
</dbReference>
<dbReference type="GO" id="GO:0050479">
    <property type="term" value="F:glyceryl-ether monooxygenase activity"/>
    <property type="evidence" value="ECO:0007669"/>
    <property type="project" value="TreeGrafter"/>
</dbReference>
<evidence type="ECO:0000256" key="5">
    <source>
        <dbReference type="ARBA" id="ARBA00023098"/>
    </source>
</evidence>
<keyword evidence="10" id="KW-1185">Reference proteome</keyword>
<name>H8KWB1_SOLCM</name>
<evidence type="ECO:0000256" key="4">
    <source>
        <dbReference type="ARBA" id="ARBA00023002"/>
    </source>
</evidence>
<feature type="transmembrane region" description="Helical" evidence="7">
    <location>
        <begin position="45"/>
        <end position="69"/>
    </location>
</feature>
<dbReference type="GO" id="GO:0008610">
    <property type="term" value="P:lipid biosynthetic process"/>
    <property type="evidence" value="ECO:0007669"/>
    <property type="project" value="InterPro"/>
</dbReference>
<dbReference type="KEGG" id="scn:Solca_2880"/>